<name>A0ACB7IMA8_PLECO</name>
<evidence type="ECO:0000313" key="2">
    <source>
        <dbReference type="Proteomes" id="UP000824881"/>
    </source>
</evidence>
<keyword evidence="2" id="KW-1185">Reference proteome</keyword>
<dbReference type="EMBL" id="WQMT02000009">
    <property type="protein sequence ID" value="KAG9219357.1"/>
    <property type="molecule type" value="Genomic_DNA"/>
</dbReference>
<comment type="caution">
    <text evidence="1">The sequence shown here is derived from an EMBL/GenBank/DDBJ whole genome shotgun (WGS) entry which is preliminary data.</text>
</comment>
<accession>A0ACB7IMA8</accession>
<dbReference type="Proteomes" id="UP000824881">
    <property type="component" value="Unassembled WGS sequence"/>
</dbReference>
<proteinExistence type="predicted"/>
<evidence type="ECO:0000313" key="1">
    <source>
        <dbReference type="EMBL" id="KAG9219357.1"/>
    </source>
</evidence>
<organism evidence="1 2">
    <name type="scientific">Pleurotus cornucopiae</name>
    <name type="common">Cornucopia mushroom</name>
    <dbReference type="NCBI Taxonomy" id="5321"/>
    <lineage>
        <taxon>Eukaryota</taxon>
        <taxon>Fungi</taxon>
        <taxon>Dikarya</taxon>
        <taxon>Basidiomycota</taxon>
        <taxon>Agaricomycotina</taxon>
        <taxon>Agaricomycetes</taxon>
        <taxon>Agaricomycetidae</taxon>
        <taxon>Agaricales</taxon>
        <taxon>Pleurotineae</taxon>
        <taxon>Pleurotaceae</taxon>
        <taxon>Pleurotus</taxon>
    </lineage>
</organism>
<protein>
    <submittedName>
        <fullName evidence="1">Uncharacterized protein</fullName>
    </submittedName>
</protein>
<sequence length="495" mass="52504">MRLEQAASSCSTNNEARNDNVLNSATPSLLCSVSSRGPRHLPAPAPPRSTPPTSRIMLSALLLLAAPFVSAGIVTRHDAHHDVSPGQLPTTWYHTDEHPVHKLFKRGPATDGINYAAVGSPTWASAYPRSSPDISQLPQAWTNALSQAVQAGKIPDIPKTTNTPQTNPSYPSGTNPMDPSVCSSTYKCRIPGDTWDAPNSVFGTGFDDGPQPASATLNKFLKANNERATHYMIGVNILNNAGLFTEAFEELENDIAVHTWTHPYMTTLTNEEIVGQLGWTMEIIHNSTGGRLPRYWRPPYGDYDQRVRAVAREVFGLEVILWNQDTEDWSLTTGGTSMGAVNASMHRWLTGPKSPGLIILEHELSDQSVQAFINAYPEIKANGWRTLSQAEIPGGSVYQNEDDDGNVTPNLVGAQVSIAPSSSSSTSSSSASTTGSSGSSTTSTSGSTSGSSSTTSSAATGSPTSAAANNGAPSDIVRSLTTILVAIIPALFVLA</sequence>
<reference evidence="1 2" key="1">
    <citation type="journal article" date="2021" name="Appl. Environ. Microbiol.">
        <title>Genetic linkage and physical mapping for an oyster mushroom Pleurotus cornucopiae and QTL analysis for the trait cap color.</title>
        <authorList>
            <person name="Zhang Y."/>
            <person name="Gao W."/>
            <person name="Sonnenberg A."/>
            <person name="Chen Q."/>
            <person name="Zhang J."/>
            <person name="Huang C."/>
        </authorList>
    </citation>
    <scope>NUCLEOTIDE SEQUENCE [LARGE SCALE GENOMIC DNA]</scope>
    <source>
        <strain evidence="1">CCMSSC00406</strain>
    </source>
</reference>
<gene>
    <name evidence="1" type="ORF">CCMSSC00406_0001767</name>
</gene>